<evidence type="ECO:0000313" key="2">
    <source>
        <dbReference type="EMBL" id="MBO0418352.1"/>
    </source>
</evidence>
<gene>
    <name evidence="2" type="ORF">J1C50_22835</name>
</gene>
<keyword evidence="3" id="KW-1185">Reference proteome</keyword>
<name>A0ABS3GTG3_9NEIS</name>
<proteinExistence type="predicted"/>
<feature type="transmembrane region" description="Helical" evidence="1">
    <location>
        <begin position="65"/>
        <end position="89"/>
    </location>
</feature>
<dbReference type="Proteomes" id="UP000664349">
    <property type="component" value="Unassembled WGS sequence"/>
</dbReference>
<comment type="caution">
    <text evidence="2">The sequence shown here is derived from an EMBL/GenBank/DDBJ whole genome shotgun (WGS) entry which is preliminary data.</text>
</comment>
<dbReference type="RefSeq" id="WP_141113278.1">
    <property type="nucleotide sequence ID" value="NZ_JAEILV010000033.1"/>
</dbReference>
<evidence type="ECO:0000256" key="1">
    <source>
        <dbReference type="SAM" id="Phobius"/>
    </source>
</evidence>
<feature type="transmembrane region" description="Helical" evidence="1">
    <location>
        <begin position="41"/>
        <end position="58"/>
    </location>
</feature>
<reference evidence="2 3" key="1">
    <citation type="submission" date="2021-03" db="EMBL/GenBank/DDBJ databases">
        <title>First Case of infection caused by Chromobacterium haemolyticum derived from water in China.</title>
        <authorList>
            <person name="Chen J."/>
            <person name="Liu C."/>
        </authorList>
    </citation>
    <scope>NUCLEOTIDE SEQUENCE [LARGE SCALE GENOMIC DNA]</scope>
    <source>
        <strain evidence="2 3">WJ-5</strain>
    </source>
</reference>
<keyword evidence="1" id="KW-0472">Membrane</keyword>
<protein>
    <submittedName>
        <fullName evidence="2">Uncharacterized protein</fullName>
    </submittedName>
</protein>
<keyword evidence="1" id="KW-0812">Transmembrane</keyword>
<keyword evidence="1" id="KW-1133">Transmembrane helix</keyword>
<organism evidence="2 3">
    <name type="scientific">Chromobacterium haemolyticum</name>
    <dbReference type="NCBI Taxonomy" id="394935"/>
    <lineage>
        <taxon>Bacteria</taxon>
        <taxon>Pseudomonadati</taxon>
        <taxon>Pseudomonadota</taxon>
        <taxon>Betaproteobacteria</taxon>
        <taxon>Neisseriales</taxon>
        <taxon>Chromobacteriaceae</taxon>
        <taxon>Chromobacterium</taxon>
    </lineage>
</organism>
<sequence>MELLVGLARLSARKRALVLIGAVDHIVYGQLPLTIEMEHGFIILIHGCMVGMVGRILGDHMLGTLALSFGMEVLLVIIIEIKVAIFHFWGIALL</sequence>
<evidence type="ECO:0000313" key="3">
    <source>
        <dbReference type="Proteomes" id="UP000664349"/>
    </source>
</evidence>
<accession>A0ABS3GTG3</accession>
<dbReference type="EMBL" id="JAFLRD010000031">
    <property type="protein sequence ID" value="MBO0418352.1"/>
    <property type="molecule type" value="Genomic_DNA"/>
</dbReference>